<dbReference type="GO" id="GO:0016301">
    <property type="term" value="F:kinase activity"/>
    <property type="evidence" value="ECO:0007669"/>
    <property type="project" value="UniProtKB-KW"/>
</dbReference>
<accession>A0A174ZPG3</accession>
<dbReference type="Proteomes" id="UP000285201">
    <property type="component" value="Unassembled WGS sequence"/>
</dbReference>
<dbReference type="Proteomes" id="UP000095621">
    <property type="component" value="Unassembled WGS sequence"/>
</dbReference>
<dbReference type="RefSeq" id="WP_022097928.1">
    <property type="nucleotide sequence ID" value="NZ_CABIXW010000005.1"/>
</dbReference>
<evidence type="ECO:0000256" key="1">
    <source>
        <dbReference type="ARBA" id="ARBA00018672"/>
    </source>
</evidence>
<dbReference type="InterPro" id="IPR011006">
    <property type="entry name" value="CheY-like_superfamily"/>
</dbReference>
<dbReference type="Gene3D" id="3.40.50.2300">
    <property type="match status" value="1"/>
</dbReference>
<name>A0A174ZPG3_9FIRM</name>
<reference evidence="15 16" key="2">
    <citation type="submission" date="2018-08" db="EMBL/GenBank/DDBJ databases">
        <title>A genome reference for cultivated species of the human gut microbiota.</title>
        <authorList>
            <person name="Zou Y."/>
            <person name="Xue W."/>
            <person name="Luo G."/>
        </authorList>
    </citation>
    <scope>NUCLEOTIDE SEQUENCE [LARGE SCALE GENOMIC DNA]</scope>
    <source>
        <strain evidence="12 16">AF36-7BH</strain>
        <strain evidence="11 15">AM32-2AC</strain>
        <strain evidence="10 17">AM37-3BH</strain>
    </source>
</reference>
<evidence type="ECO:0000313" key="18">
    <source>
        <dbReference type="Proteomes" id="UP000481964"/>
    </source>
</evidence>
<dbReference type="InterPro" id="IPR001789">
    <property type="entry name" value="Sig_transdc_resp-reg_receiver"/>
</dbReference>
<dbReference type="PANTHER" id="PTHR45339:SF1">
    <property type="entry name" value="HYBRID SIGNAL TRANSDUCTION HISTIDINE KINASE J"/>
    <property type="match status" value="1"/>
</dbReference>
<evidence type="ECO:0000313" key="15">
    <source>
        <dbReference type="Proteomes" id="UP000284794"/>
    </source>
</evidence>
<evidence type="ECO:0000313" key="7">
    <source>
        <dbReference type="EMBL" id="CUQ75374.1"/>
    </source>
</evidence>
<dbReference type="EMBL" id="CZBU01000001">
    <property type="protein sequence ID" value="CUQ75374.1"/>
    <property type="molecule type" value="Genomic_DNA"/>
</dbReference>
<dbReference type="CDD" id="cd17546">
    <property type="entry name" value="REC_hyHK_CKI1_RcsC-like"/>
    <property type="match status" value="1"/>
</dbReference>
<dbReference type="Proteomes" id="UP000285844">
    <property type="component" value="Unassembled WGS sequence"/>
</dbReference>
<evidence type="ECO:0000256" key="4">
    <source>
        <dbReference type="ARBA" id="ARBA00024867"/>
    </source>
</evidence>
<evidence type="ECO:0000256" key="3">
    <source>
        <dbReference type="ARBA" id="ARBA00023012"/>
    </source>
</evidence>
<dbReference type="SMART" id="SM00448">
    <property type="entry name" value="REC"/>
    <property type="match status" value="1"/>
</dbReference>
<dbReference type="Proteomes" id="UP000481964">
    <property type="component" value="Unassembled WGS sequence"/>
</dbReference>
<evidence type="ECO:0000256" key="2">
    <source>
        <dbReference type="ARBA" id="ARBA00022553"/>
    </source>
</evidence>
<dbReference type="Proteomes" id="UP000095780">
    <property type="component" value="Unassembled WGS sequence"/>
</dbReference>
<sequence>MDKCVLIVDDNDFNRELVKDILEDEDITVYEAEDGSSAIELLESEQADDIDVVLMDMRMPGMDGIETTKIIRTKNGKCMEVPIIAMTADGFETDIGMLQKAGMNGLISKPVDVNTLVEHITKLAGW</sequence>
<proteinExistence type="predicted"/>
<dbReference type="PANTHER" id="PTHR45339">
    <property type="entry name" value="HYBRID SIGNAL TRANSDUCTION HISTIDINE KINASE J"/>
    <property type="match status" value="1"/>
</dbReference>
<dbReference type="EMBL" id="WKRD01000003">
    <property type="protein sequence ID" value="MSC56774.1"/>
    <property type="molecule type" value="Genomic_DNA"/>
</dbReference>
<protein>
    <recommendedName>
        <fullName evidence="1">Stage 0 sporulation protein A homolog</fullName>
    </recommendedName>
</protein>
<evidence type="ECO:0000313" key="9">
    <source>
        <dbReference type="EMBL" id="MSC56774.1"/>
    </source>
</evidence>
<dbReference type="EMBL" id="QSHM01000012">
    <property type="protein sequence ID" value="RHC12322.1"/>
    <property type="molecule type" value="Genomic_DNA"/>
</dbReference>
<dbReference type="SUPFAM" id="SSF52172">
    <property type="entry name" value="CheY-like"/>
    <property type="match status" value="1"/>
</dbReference>
<dbReference type="PROSITE" id="PS50110">
    <property type="entry name" value="RESPONSE_REGULATORY"/>
    <property type="match status" value="1"/>
</dbReference>
<keyword evidence="8" id="KW-0808">Transferase</keyword>
<evidence type="ECO:0000313" key="17">
    <source>
        <dbReference type="Proteomes" id="UP000285844"/>
    </source>
</evidence>
<evidence type="ECO:0000313" key="13">
    <source>
        <dbReference type="Proteomes" id="UP000095621"/>
    </source>
</evidence>
<keyword evidence="3" id="KW-0902">Two-component regulatory system</keyword>
<dbReference type="EMBL" id="CZBV01000005">
    <property type="protein sequence ID" value="CUQ87647.1"/>
    <property type="molecule type" value="Genomic_DNA"/>
</dbReference>
<evidence type="ECO:0000313" key="14">
    <source>
        <dbReference type="Proteomes" id="UP000095780"/>
    </source>
</evidence>
<keyword evidence="8" id="KW-0418">Kinase</keyword>
<evidence type="ECO:0000259" key="6">
    <source>
        <dbReference type="PROSITE" id="PS50110"/>
    </source>
</evidence>
<dbReference type="Proteomes" id="UP000284794">
    <property type="component" value="Unassembled WGS sequence"/>
</dbReference>
<dbReference type="GO" id="GO:0000160">
    <property type="term" value="P:phosphorelay signal transduction system"/>
    <property type="evidence" value="ECO:0007669"/>
    <property type="project" value="UniProtKB-KW"/>
</dbReference>
<reference evidence="9 18" key="3">
    <citation type="journal article" date="2019" name="Nat. Med.">
        <title>A library of human gut bacterial isolates paired with longitudinal multiomics data enables mechanistic microbiome research.</title>
        <authorList>
            <person name="Poyet M."/>
            <person name="Groussin M."/>
            <person name="Gibbons S.M."/>
            <person name="Avila-Pacheco J."/>
            <person name="Jiang X."/>
            <person name="Kearney S.M."/>
            <person name="Perrotta A.R."/>
            <person name="Berdy B."/>
            <person name="Zhao S."/>
            <person name="Lieberman T.D."/>
            <person name="Swanson P.K."/>
            <person name="Smith M."/>
            <person name="Roesemann S."/>
            <person name="Alexander J.E."/>
            <person name="Rich S.A."/>
            <person name="Livny J."/>
            <person name="Vlamakis H."/>
            <person name="Clish C."/>
            <person name="Bullock K."/>
            <person name="Deik A."/>
            <person name="Scott J."/>
            <person name="Pierce K.A."/>
            <person name="Xavier R.J."/>
            <person name="Alm E.J."/>
        </authorList>
    </citation>
    <scope>NUCLEOTIDE SEQUENCE [LARGE SCALE GENOMIC DNA]</scope>
    <source>
        <strain evidence="9 18">BIOML-A1</strain>
    </source>
</reference>
<evidence type="ECO:0000313" key="11">
    <source>
        <dbReference type="EMBL" id="RHD07928.1"/>
    </source>
</evidence>
<comment type="function">
    <text evidence="4">May play the central regulatory role in sporulation. It may be an element of the effector pathway responsible for the activation of sporulation genes in response to nutritional stress. Spo0A may act in concert with spo0H (a sigma factor) to control the expression of some genes that are critical to the sporulation process.</text>
</comment>
<evidence type="ECO:0000313" key="16">
    <source>
        <dbReference type="Proteomes" id="UP000285201"/>
    </source>
</evidence>
<dbReference type="EMBL" id="QROY01000007">
    <property type="protein sequence ID" value="RHL67613.1"/>
    <property type="molecule type" value="Genomic_DNA"/>
</dbReference>
<evidence type="ECO:0000313" key="12">
    <source>
        <dbReference type="EMBL" id="RHL67613.1"/>
    </source>
</evidence>
<keyword evidence="2 5" id="KW-0597">Phosphoprotein</keyword>
<evidence type="ECO:0000313" key="8">
    <source>
        <dbReference type="EMBL" id="CUQ87647.1"/>
    </source>
</evidence>
<organism evidence="8 14">
    <name type="scientific">Lachnospira eligens</name>
    <dbReference type="NCBI Taxonomy" id="39485"/>
    <lineage>
        <taxon>Bacteria</taxon>
        <taxon>Bacillati</taxon>
        <taxon>Bacillota</taxon>
        <taxon>Clostridia</taxon>
        <taxon>Lachnospirales</taxon>
        <taxon>Lachnospiraceae</taxon>
        <taxon>Lachnospira</taxon>
    </lineage>
</organism>
<dbReference type="OrthoDB" id="9790669at2"/>
<dbReference type="AlphaFoldDB" id="A0A174ZPG3"/>
<feature type="domain" description="Response regulatory" evidence="6">
    <location>
        <begin position="4"/>
        <end position="124"/>
    </location>
</feature>
<feature type="modified residue" description="4-aspartylphosphate" evidence="5">
    <location>
        <position position="56"/>
    </location>
</feature>
<dbReference type="EMBL" id="QSIS01000011">
    <property type="protein sequence ID" value="RHD07928.1"/>
    <property type="molecule type" value="Genomic_DNA"/>
</dbReference>
<gene>
    <name evidence="8" type="primary">cqsS</name>
    <name evidence="12" type="ORF">DW007_09210</name>
    <name evidence="11" type="ORF">DW811_09185</name>
    <name evidence="10" type="ORF">DW858_10425</name>
    <name evidence="7" type="ORF">ERS852490_00475</name>
    <name evidence="8" type="ORF">ERS852492_02092</name>
    <name evidence="9" type="ORF">GKE48_04795</name>
</gene>
<evidence type="ECO:0000256" key="5">
    <source>
        <dbReference type="PROSITE-ProRule" id="PRU00169"/>
    </source>
</evidence>
<dbReference type="Pfam" id="PF00072">
    <property type="entry name" value="Response_reg"/>
    <property type="match status" value="1"/>
</dbReference>
<reference evidence="13 14" key="1">
    <citation type="submission" date="2015-09" db="EMBL/GenBank/DDBJ databases">
        <authorList>
            <consortium name="Pathogen Informatics"/>
        </authorList>
    </citation>
    <scope>NUCLEOTIDE SEQUENCE [LARGE SCALE GENOMIC DNA]</scope>
    <source>
        <strain evidence="7 13">2789STDY5834875</strain>
        <strain evidence="8 14">2789STDY5834878</strain>
    </source>
</reference>
<evidence type="ECO:0000313" key="10">
    <source>
        <dbReference type="EMBL" id="RHC12322.1"/>
    </source>
</evidence>